<protein>
    <recommendedName>
        <fullName evidence="1">Aminoglycoside phosphotransferase domain-containing protein</fullName>
    </recommendedName>
</protein>
<dbReference type="SUPFAM" id="SSF56112">
    <property type="entry name" value="Protein kinase-like (PK-like)"/>
    <property type="match status" value="1"/>
</dbReference>
<organism evidence="2 3">
    <name type="scientific">Paenibacillus allorhizoplanae</name>
    <dbReference type="NCBI Taxonomy" id="2905648"/>
    <lineage>
        <taxon>Bacteria</taxon>
        <taxon>Bacillati</taxon>
        <taxon>Bacillota</taxon>
        <taxon>Bacilli</taxon>
        <taxon>Bacillales</taxon>
        <taxon>Paenibacillaceae</taxon>
        <taxon>Paenibacillus</taxon>
    </lineage>
</organism>
<accession>A0ABN8GYB5</accession>
<dbReference type="EMBL" id="CAKMMW010000021">
    <property type="protein sequence ID" value="CAH1222049.1"/>
    <property type="molecule type" value="Genomic_DNA"/>
</dbReference>
<name>A0ABN8GYB5_9BACL</name>
<reference evidence="2" key="1">
    <citation type="submission" date="2022-01" db="EMBL/GenBank/DDBJ databases">
        <authorList>
            <person name="Criscuolo A."/>
        </authorList>
    </citation>
    <scope>NUCLEOTIDE SEQUENCE</scope>
    <source>
        <strain evidence="2">CIP111891</strain>
    </source>
</reference>
<dbReference type="PANTHER" id="PTHR41283:SF1">
    <property type="entry name" value="AMINOGLYCOSIDE PHOSPHOTRANSFERASE DOMAIN-CONTAINING PROTEIN"/>
    <property type="match status" value="1"/>
</dbReference>
<evidence type="ECO:0000259" key="1">
    <source>
        <dbReference type="Pfam" id="PF01636"/>
    </source>
</evidence>
<sequence length="304" mass="35783">MNVSDLQKHLPFLQNVTEITRITKGFSFDSKYFLYENSETPQYVLRTAPLKQMQKKDSEFEVVTKVFDRGVKTSKPIQFGAIESLDICYMLLSYVEGEDAFDILPSLSDDEQYQIGLQAGRELRLMHDIPAPHSEEDWYENRFSKHIRQYESYRNCGVKLPEEDAIISFINQNATYMSNRPNRFQHDDFHTSNLLIHNRSYAGVIDFNRFDWGDPYHDFLKIAYFSREVSIPFCRGQILGYFDGTVPEEFWRLYALYTAMIIFGTVTWTLQVIPEQLESMLGRIRVVLDDHQNFEKCMPNWFSS</sequence>
<dbReference type="PANTHER" id="PTHR41283">
    <property type="entry name" value="AMINOGLYCOSIDE PHOSPHOTRANSFERASE"/>
    <property type="match status" value="1"/>
</dbReference>
<feature type="domain" description="Aminoglycoside phosphotransferase" evidence="1">
    <location>
        <begin position="18"/>
        <end position="243"/>
    </location>
</feature>
<comment type="caution">
    <text evidence="2">The sequence shown here is derived from an EMBL/GenBank/DDBJ whole genome shotgun (WGS) entry which is preliminary data.</text>
</comment>
<keyword evidence="3" id="KW-1185">Reference proteome</keyword>
<proteinExistence type="predicted"/>
<dbReference type="Gene3D" id="3.90.1200.10">
    <property type="match status" value="1"/>
</dbReference>
<evidence type="ECO:0000313" key="2">
    <source>
        <dbReference type="EMBL" id="CAH1222049.1"/>
    </source>
</evidence>
<dbReference type="Proteomes" id="UP000838821">
    <property type="component" value="Unassembled WGS sequence"/>
</dbReference>
<gene>
    <name evidence="2" type="ORF">PAECIP111891_05281</name>
</gene>
<evidence type="ECO:0000313" key="3">
    <source>
        <dbReference type="Proteomes" id="UP000838821"/>
    </source>
</evidence>
<dbReference type="InterPro" id="IPR002575">
    <property type="entry name" value="Aminoglycoside_PTrfase"/>
</dbReference>
<dbReference type="RefSeq" id="WP_236291383.1">
    <property type="nucleotide sequence ID" value="NZ_CAKMMW010000021.1"/>
</dbReference>
<dbReference type="Pfam" id="PF01636">
    <property type="entry name" value="APH"/>
    <property type="match status" value="1"/>
</dbReference>
<dbReference type="InterPro" id="IPR011009">
    <property type="entry name" value="Kinase-like_dom_sf"/>
</dbReference>